<name>A0A6S7ARU3_9BURK</name>
<feature type="signal peptide" evidence="1">
    <location>
        <begin position="1"/>
        <end position="19"/>
    </location>
</feature>
<dbReference type="AlphaFoldDB" id="A0A6S7ARU3"/>
<dbReference type="EMBL" id="CADIKK010000001">
    <property type="protein sequence ID" value="CAB3775769.1"/>
    <property type="molecule type" value="Genomic_DNA"/>
</dbReference>
<dbReference type="PROSITE" id="PS51257">
    <property type="entry name" value="PROKAR_LIPOPROTEIN"/>
    <property type="match status" value="1"/>
</dbReference>
<evidence type="ECO:0000313" key="3">
    <source>
        <dbReference type="Proteomes" id="UP000494365"/>
    </source>
</evidence>
<evidence type="ECO:0000313" key="2">
    <source>
        <dbReference type="EMBL" id="CAB3775769.1"/>
    </source>
</evidence>
<feature type="chain" id="PRO_5028887274" evidence="1">
    <location>
        <begin position="20"/>
        <end position="116"/>
    </location>
</feature>
<dbReference type="RefSeq" id="WP_175147603.1">
    <property type="nucleotide sequence ID" value="NZ_CADIKK010000001.1"/>
</dbReference>
<dbReference type="Proteomes" id="UP000494365">
    <property type="component" value="Unassembled WGS sequence"/>
</dbReference>
<organism evidence="2 3">
    <name type="scientific">Paraburkholderia ultramafica</name>
    <dbReference type="NCBI Taxonomy" id="1544867"/>
    <lineage>
        <taxon>Bacteria</taxon>
        <taxon>Pseudomonadati</taxon>
        <taxon>Pseudomonadota</taxon>
        <taxon>Betaproteobacteria</taxon>
        <taxon>Burkholderiales</taxon>
        <taxon>Burkholderiaceae</taxon>
        <taxon>Paraburkholderia</taxon>
    </lineage>
</organism>
<proteinExistence type="predicted"/>
<sequence length="116" mass="11436">MRTLATALSIAAVAASGLAACGGNSDSNTPPASSAGTFRETVLVSDGSVAAPNIDPNLKNGSGVAFNPTGAFWVADNNTQKSTLYDGNGVVFVTRSVEFGATGTAFSIAAPKPGVA</sequence>
<accession>A0A6S7ARU3</accession>
<protein>
    <submittedName>
        <fullName evidence="2">Uncharacterized protein</fullName>
    </submittedName>
</protein>
<keyword evidence="1" id="KW-0732">Signal</keyword>
<evidence type="ECO:0000256" key="1">
    <source>
        <dbReference type="SAM" id="SignalP"/>
    </source>
</evidence>
<keyword evidence="3" id="KW-1185">Reference proteome</keyword>
<reference evidence="2 3" key="1">
    <citation type="submission" date="2020-04" db="EMBL/GenBank/DDBJ databases">
        <authorList>
            <person name="De Canck E."/>
        </authorList>
    </citation>
    <scope>NUCLEOTIDE SEQUENCE [LARGE SCALE GENOMIC DNA]</scope>
    <source>
        <strain evidence="2 3">LMG 28614</strain>
    </source>
</reference>
<gene>
    <name evidence="2" type="ORF">LMG28614_00081</name>
</gene>